<evidence type="ECO:0000259" key="1">
    <source>
        <dbReference type="PROSITE" id="PS50943"/>
    </source>
</evidence>
<organism evidence="2 3">
    <name type="scientific">Nocardia huaxiensis</name>
    <dbReference type="NCBI Taxonomy" id="2755382"/>
    <lineage>
        <taxon>Bacteria</taxon>
        <taxon>Bacillati</taxon>
        <taxon>Actinomycetota</taxon>
        <taxon>Actinomycetes</taxon>
        <taxon>Mycobacteriales</taxon>
        <taxon>Nocardiaceae</taxon>
        <taxon>Nocardia</taxon>
    </lineage>
</organism>
<dbReference type="Proteomes" id="UP000515512">
    <property type="component" value="Chromosome"/>
</dbReference>
<evidence type="ECO:0000313" key="2">
    <source>
        <dbReference type="EMBL" id="QLY30844.1"/>
    </source>
</evidence>
<dbReference type="SUPFAM" id="SSF47413">
    <property type="entry name" value="lambda repressor-like DNA-binding domains"/>
    <property type="match status" value="1"/>
</dbReference>
<name>A0A7D6Z4D0_9NOCA</name>
<reference evidence="2 3" key="1">
    <citation type="submission" date="2020-07" db="EMBL/GenBank/DDBJ databases">
        <authorList>
            <person name="Zhuang K."/>
            <person name="Ran Y."/>
        </authorList>
    </citation>
    <scope>NUCLEOTIDE SEQUENCE [LARGE SCALE GENOMIC DNA]</scope>
    <source>
        <strain evidence="2 3">WCH-YHL-001</strain>
    </source>
</reference>
<dbReference type="Gene3D" id="1.10.260.40">
    <property type="entry name" value="lambda repressor-like DNA-binding domains"/>
    <property type="match status" value="1"/>
</dbReference>
<sequence>MEQIDSDVAECVQRVMSGAGVDVADLVERTGMPDAALRRRLAGRSSFTIAELVTVARALDCPVDALLPHPGGAS</sequence>
<dbReference type="AlphaFoldDB" id="A0A7D6Z4D0"/>
<dbReference type="EMBL" id="CP059399">
    <property type="protein sequence ID" value="QLY30844.1"/>
    <property type="molecule type" value="Genomic_DNA"/>
</dbReference>
<accession>A0A7D6Z4D0</accession>
<protein>
    <submittedName>
        <fullName evidence="2">Helix-turn-helix transcriptional regulator</fullName>
    </submittedName>
</protein>
<dbReference type="InterPro" id="IPR010982">
    <property type="entry name" value="Lambda_DNA-bd_dom_sf"/>
</dbReference>
<dbReference type="Pfam" id="PF13443">
    <property type="entry name" value="HTH_26"/>
    <property type="match status" value="1"/>
</dbReference>
<dbReference type="CDD" id="cd00093">
    <property type="entry name" value="HTH_XRE"/>
    <property type="match status" value="1"/>
</dbReference>
<dbReference type="InterPro" id="IPR001387">
    <property type="entry name" value="Cro/C1-type_HTH"/>
</dbReference>
<dbReference type="RefSeq" id="WP_181582042.1">
    <property type="nucleotide sequence ID" value="NZ_CP059399.1"/>
</dbReference>
<gene>
    <name evidence="2" type="ORF">H0264_38180</name>
</gene>
<feature type="domain" description="HTH cro/C1-type" evidence="1">
    <location>
        <begin position="24"/>
        <end position="66"/>
    </location>
</feature>
<dbReference type="PROSITE" id="PS50943">
    <property type="entry name" value="HTH_CROC1"/>
    <property type="match status" value="1"/>
</dbReference>
<keyword evidence="3" id="KW-1185">Reference proteome</keyword>
<dbReference type="KEGG" id="nhu:H0264_38180"/>
<proteinExistence type="predicted"/>
<dbReference type="GO" id="GO:0003677">
    <property type="term" value="F:DNA binding"/>
    <property type="evidence" value="ECO:0007669"/>
    <property type="project" value="InterPro"/>
</dbReference>
<evidence type="ECO:0000313" key="3">
    <source>
        <dbReference type="Proteomes" id="UP000515512"/>
    </source>
</evidence>